<feature type="signal peptide" evidence="1">
    <location>
        <begin position="1"/>
        <end position="21"/>
    </location>
</feature>
<evidence type="ECO:0008006" key="4">
    <source>
        <dbReference type="Google" id="ProtNLM"/>
    </source>
</evidence>
<feature type="chain" id="PRO_5042926438" description="Secreted protein" evidence="1">
    <location>
        <begin position="22"/>
        <end position="101"/>
    </location>
</feature>
<evidence type="ECO:0000256" key="1">
    <source>
        <dbReference type="SAM" id="SignalP"/>
    </source>
</evidence>
<dbReference type="Proteomes" id="UP001367508">
    <property type="component" value="Unassembled WGS sequence"/>
</dbReference>
<dbReference type="AlphaFoldDB" id="A0AAN9LN62"/>
<name>A0AAN9LN62_CANGL</name>
<sequence length="101" mass="11611">MGMTFFLTWSDLFGIMGKCLLFLELPSANSEHKMHEASPMRTFNYRTGGINLIRAPSKWHMRLLAHYLAPLIMPNLHQTRMRMGSVDTMTPHAYVVTTLDL</sequence>
<evidence type="ECO:0000313" key="3">
    <source>
        <dbReference type="Proteomes" id="UP001367508"/>
    </source>
</evidence>
<organism evidence="2 3">
    <name type="scientific">Canavalia gladiata</name>
    <name type="common">Sword bean</name>
    <name type="synonym">Dolichos gladiatus</name>
    <dbReference type="NCBI Taxonomy" id="3824"/>
    <lineage>
        <taxon>Eukaryota</taxon>
        <taxon>Viridiplantae</taxon>
        <taxon>Streptophyta</taxon>
        <taxon>Embryophyta</taxon>
        <taxon>Tracheophyta</taxon>
        <taxon>Spermatophyta</taxon>
        <taxon>Magnoliopsida</taxon>
        <taxon>eudicotyledons</taxon>
        <taxon>Gunneridae</taxon>
        <taxon>Pentapetalae</taxon>
        <taxon>rosids</taxon>
        <taxon>fabids</taxon>
        <taxon>Fabales</taxon>
        <taxon>Fabaceae</taxon>
        <taxon>Papilionoideae</taxon>
        <taxon>50 kb inversion clade</taxon>
        <taxon>NPAAA clade</taxon>
        <taxon>indigoferoid/millettioid clade</taxon>
        <taxon>Phaseoleae</taxon>
        <taxon>Canavalia</taxon>
    </lineage>
</organism>
<comment type="caution">
    <text evidence="2">The sequence shown here is derived from an EMBL/GenBank/DDBJ whole genome shotgun (WGS) entry which is preliminary data.</text>
</comment>
<evidence type="ECO:0000313" key="2">
    <source>
        <dbReference type="EMBL" id="KAK7338711.1"/>
    </source>
</evidence>
<protein>
    <recommendedName>
        <fullName evidence="4">Secreted protein</fullName>
    </recommendedName>
</protein>
<dbReference type="EMBL" id="JAYMYQ010000004">
    <property type="protein sequence ID" value="KAK7338711.1"/>
    <property type="molecule type" value="Genomic_DNA"/>
</dbReference>
<proteinExistence type="predicted"/>
<keyword evidence="3" id="KW-1185">Reference proteome</keyword>
<reference evidence="2 3" key="1">
    <citation type="submission" date="2024-01" db="EMBL/GenBank/DDBJ databases">
        <title>The genomes of 5 underutilized Papilionoideae crops provide insights into root nodulation and disease resistanc.</title>
        <authorList>
            <person name="Jiang F."/>
        </authorList>
    </citation>
    <scope>NUCLEOTIDE SEQUENCE [LARGE SCALE GENOMIC DNA]</scope>
    <source>
        <strain evidence="2">LVBAO_FW01</strain>
        <tissue evidence="2">Leaves</tissue>
    </source>
</reference>
<gene>
    <name evidence="2" type="ORF">VNO77_19339</name>
</gene>
<keyword evidence="1" id="KW-0732">Signal</keyword>
<accession>A0AAN9LN62</accession>